<dbReference type="EMBL" id="PPEL01000022">
    <property type="protein sequence ID" value="PNV65630.1"/>
    <property type="molecule type" value="Genomic_DNA"/>
</dbReference>
<reference evidence="2" key="3">
    <citation type="submission" date="2021-09" db="EMBL/GenBank/DDBJ databases">
        <authorList>
            <person name="Gilroy R."/>
        </authorList>
    </citation>
    <scope>NUCLEOTIDE SEQUENCE</scope>
    <source>
        <strain evidence="2">USAMLcec12-2067</strain>
    </source>
</reference>
<comment type="caution">
    <text evidence="3">The sequence shown here is derived from an EMBL/GenBank/DDBJ whole genome shotgun (WGS) entry which is preliminary data.</text>
</comment>
<name>A0A2K2U618_9ACTN</name>
<protein>
    <submittedName>
        <fullName evidence="3">DUF3307 domain-containing protein</fullName>
    </submittedName>
</protein>
<keyword evidence="4" id="KW-1185">Reference proteome</keyword>
<dbReference type="Proteomes" id="UP000789325">
    <property type="component" value="Unassembled WGS sequence"/>
</dbReference>
<dbReference type="EMBL" id="DYZL01000126">
    <property type="protein sequence ID" value="HJH43378.1"/>
    <property type="molecule type" value="Genomic_DNA"/>
</dbReference>
<accession>A0A2K2U618</accession>
<keyword evidence="1" id="KW-0812">Transmembrane</keyword>
<dbReference type="Proteomes" id="UP000236488">
    <property type="component" value="Unassembled WGS sequence"/>
</dbReference>
<reference evidence="3 4" key="1">
    <citation type="journal article" date="2018" name="Int. J. Syst. Evol. Microbiol.">
        <title>Rubneribacter badeniensis gen. nov., sp. nov. and Enteroscipio rubneri gen. nov., sp. nov., new members of the Eggerthellaceae isolated from human faeces.</title>
        <authorList>
            <person name="Danylec N."/>
            <person name="Gobl A."/>
            <person name="Stoll D.A."/>
            <person name="Hetzer B."/>
            <person name="Kulling S.E."/>
            <person name="Huch M."/>
        </authorList>
    </citation>
    <scope>NUCLEOTIDE SEQUENCE [LARGE SCALE GENOMIC DNA]</scope>
    <source>
        <strain evidence="3 4">ResAG-85</strain>
    </source>
</reference>
<feature type="transmembrane region" description="Helical" evidence="1">
    <location>
        <begin position="192"/>
        <end position="210"/>
    </location>
</feature>
<feature type="transmembrane region" description="Helical" evidence="1">
    <location>
        <begin position="37"/>
        <end position="69"/>
    </location>
</feature>
<evidence type="ECO:0000313" key="3">
    <source>
        <dbReference type="EMBL" id="PNV65630.1"/>
    </source>
</evidence>
<organism evidence="3 4">
    <name type="scientific">Rubneribacter badeniensis</name>
    <dbReference type="NCBI Taxonomy" id="2070688"/>
    <lineage>
        <taxon>Bacteria</taxon>
        <taxon>Bacillati</taxon>
        <taxon>Actinomycetota</taxon>
        <taxon>Coriobacteriia</taxon>
        <taxon>Eggerthellales</taxon>
        <taxon>Eggerthellaceae</taxon>
        <taxon>Rubneribacter</taxon>
    </lineage>
</organism>
<dbReference type="Pfam" id="PF11750">
    <property type="entry name" value="DUF3307"/>
    <property type="match status" value="1"/>
</dbReference>
<gene>
    <name evidence="3" type="ORF">C2L80_05510</name>
    <name evidence="2" type="ORF">K8V16_06230</name>
</gene>
<reference evidence="2" key="2">
    <citation type="journal article" date="2021" name="PeerJ">
        <title>Extensive microbial diversity within the chicken gut microbiome revealed by metagenomics and culture.</title>
        <authorList>
            <person name="Gilroy R."/>
            <person name="Ravi A."/>
            <person name="Getino M."/>
            <person name="Pursley I."/>
            <person name="Horton D.L."/>
            <person name="Alikhan N.F."/>
            <person name="Baker D."/>
            <person name="Gharbi K."/>
            <person name="Hall N."/>
            <person name="Watson M."/>
            <person name="Adriaenssens E.M."/>
            <person name="Foster-Nyarko E."/>
            <person name="Jarju S."/>
            <person name="Secka A."/>
            <person name="Antonio M."/>
            <person name="Oren A."/>
            <person name="Chaudhuri R.R."/>
            <person name="La Ragione R."/>
            <person name="Hildebrand F."/>
            <person name="Pallen M.J."/>
        </authorList>
    </citation>
    <scope>NUCLEOTIDE SEQUENCE</scope>
    <source>
        <strain evidence="2">USAMLcec12-2067</strain>
    </source>
</reference>
<evidence type="ECO:0000313" key="4">
    <source>
        <dbReference type="Proteomes" id="UP000236488"/>
    </source>
</evidence>
<dbReference type="InterPro" id="IPR021737">
    <property type="entry name" value="Phage_phiKZ_Orf197"/>
</dbReference>
<feature type="transmembrane region" description="Helical" evidence="1">
    <location>
        <begin position="134"/>
        <end position="158"/>
    </location>
</feature>
<dbReference type="RefSeq" id="WP_087197613.1">
    <property type="nucleotide sequence ID" value="NZ_PPEL01000022.1"/>
</dbReference>
<feature type="transmembrane region" description="Helical" evidence="1">
    <location>
        <begin position="90"/>
        <end position="114"/>
    </location>
</feature>
<keyword evidence="1" id="KW-0472">Membrane</keyword>
<evidence type="ECO:0000313" key="2">
    <source>
        <dbReference type="EMBL" id="HJH43378.1"/>
    </source>
</evidence>
<sequence>MTLGYAVLLLIAGHVAGDFYAQTNRVAKGKRGSVKLLVIHCALYSLCMLPFSVCVFSGESIALAWLVLAASHALIDCLKGMVEGRGANPLTVFCVDQALHLACCIAVAVGLFSAHPLLDVTSLCVALVGQPFEGSAFAVALMLLVMWKPAAVFMRLLLHGVRVGGERCEGCGGEDDDEGLRAGRWIGMLERTIIAVLVVHGQFAAIAFVLTAKSIARFKMLDDKEFAECYLVGTLASCVIALVVPPLLQGIAGWV</sequence>
<proteinExistence type="predicted"/>
<dbReference type="AlphaFoldDB" id="A0A2K2U618"/>
<evidence type="ECO:0000256" key="1">
    <source>
        <dbReference type="SAM" id="Phobius"/>
    </source>
</evidence>
<feature type="transmembrane region" description="Helical" evidence="1">
    <location>
        <begin position="230"/>
        <end position="248"/>
    </location>
</feature>
<keyword evidence="1" id="KW-1133">Transmembrane helix</keyword>